<organism evidence="1 2">
    <name type="scientific">Pseudopedobacter beijingensis</name>
    <dbReference type="NCBI Taxonomy" id="1207056"/>
    <lineage>
        <taxon>Bacteria</taxon>
        <taxon>Pseudomonadati</taxon>
        <taxon>Bacteroidota</taxon>
        <taxon>Sphingobacteriia</taxon>
        <taxon>Sphingobacteriales</taxon>
        <taxon>Sphingobacteriaceae</taxon>
        <taxon>Pseudopedobacter</taxon>
    </lineage>
</organism>
<dbReference type="EMBL" id="JBHUDG010000019">
    <property type="protein sequence ID" value="MFD1630691.1"/>
    <property type="molecule type" value="Genomic_DNA"/>
</dbReference>
<evidence type="ECO:0000313" key="1">
    <source>
        <dbReference type="EMBL" id="MFD1630691.1"/>
    </source>
</evidence>
<keyword evidence="2" id="KW-1185">Reference proteome</keyword>
<comment type="caution">
    <text evidence="1">The sequence shown here is derived from an EMBL/GenBank/DDBJ whole genome shotgun (WGS) entry which is preliminary data.</text>
</comment>
<name>A0ABW4ID63_9SPHI</name>
<dbReference type="RefSeq" id="WP_379663069.1">
    <property type="nucleotide sequence ID" value="NZ_JBHUDG010000019.1"/>
</dbReference>
<dbReference type="Proteomes" id="UP001597118">
    <property type="component" value="Unassembled WGS sequence"/>
</dbReference>
<reference evidence="2" key="1">
    <citation type="journal article" date="2019" name="Int. J. Syst. Evol. Microbiol.">
        <title>The Global Catalogue of Microorganisms (GCM) 10K type strain sequencing project: providing services to taxonomists for standard genome sequencing and annotation.</title>
        <authorList>
            <consortium name="The Broad Institute Genomics Platform"/>
            <consortium name="The Broad Institute Genome Sequencing Center for Infectious Disease"/>
            <person name="Wu L."/>
            <person name="Ma J."/>
        </authorList>
    </citation>
    <scope>NUCLEOTIDE SEQUENCE [LARGE SCALE GENOMIC DNA]</scope>
    <source>
        <strain evidence="2">CCUG 53762</strain>
    </source>
</reference>
<evidence type="ECO:0000313" key="2">
    <source>
        <dbReference type="Proteomes" id="UP001597118"/>
    </source>
</evidence>
<proteinExistence type="predicted"/>
<sequence>MRSSVRSAENQLDKGMGVFERIKSFIGKYKPTSSPKIIAISGATRKYPE</sequence>
<protein>
    <submittedName>
        <fullName evidence="1">Uncharacterized protein</fullName>
    </submittedName>
</protein>
<gene>
    <name evidence="1" type="ORF">ACFSAH_12435</name>
</gene>
<accession>A0ABW4ID63</accession>